<keyword evidence="3" id="KW-0479">Metal-binding</keyword>
<keyword evidence="1 3" id="KW-0210">Decarboxylase</keyword>
<dbReference type="GO" id="GO:0071513">
    <property type="term" value="C:phosphopantothenoylcysteine decarboxylase complex"/>
    <property type="evidence" value="ECO:0007669"/>
    <property type="project" value="TreeGrafter"/>
</dbReference>
<dbReference type="NCBIfam" id="TIGR00521">
    <property type="entry name" value="coaBC_dfp"/>
    <property type="match status" value="1"/>
</dbReference>
<dbReference type="InterPro" id="IPR035929">
    <property type="entry name" value="CoaB-like_sf"/>
</dbReference>
<evidence type="ECO:0000256" key="2">
    <source>
        <dbReference type="ARBA" id="ARBA00023239"/>
    </source>
</evidence>
<feature type="binding site" evidence="3">
    <location>
        <position position="336"/>
    </location>
    <ligand>
        <name>CTP</name>
        <dbReference type="ChEBI" id="CHEBI:37563"/>
    </ligand>
</feature>
<comment type="catalytic activity">
    <reaction evidence="3 4">
        <text>N-[(R)-4-phosphopantothenoyl]-L-cysteine + H(+) = (R)-4'-phosphopantetheine + CO2</text>
        <dbReference type="Rhea" id="RHEA:16793"/>
        <dbReference type="ChEBI" id="CHEBI:15378"/>
        <dbReference type="ChEBI" id="CHEBI:16526"/>
        <dbReference type="ChEBI" id="CHEBI:59458"/>
        <dbReference type="ChEBI" id="CHEBI:61723"/>
        <dbReference type="EC" id="4.1.1.36"/>
    </reaction>
</comment>
<comment type="cofactor">
    <cofactor evidence="3">
        <name>Mg(2+)</name>
        <dbReference type="ChEBI" id="CHEBI:18420"/>
    </cofactor>
</comment>
<dbReference type="GO" id="GO:0015937">
    <property type="term" value="P:coenzyme A biosynthetic process"/>
    <property type="evidence" value="ECO:0007669"/>
    <property type="project" value="UniProtKB-UniRule"/>
</dbReference>
<keyword evidence="3 4" id="KW-0285">Flavoprotein</keyword>
<dbReference type="SUPFAM" id="SSF52507">
    <property type="entry name" value="Homo-oligomeric flavin-containing Cys decarboxylases, HFCD"/>
    <property type="match status" value="1"/>
</dbReference>
<evidence type="ECO:0000256" key="3">
    <source>
        <dbReference type="HAMAP-Rule" id="MF_02225"/>
    </source>
</evidence>
<dbReference type="UniPathway" id="UPA00241">
    <property type="reaction ID" value="UER00353"/>
</dbReference>
<feature type="compositionally biased region" description="Basic residues" evidence="5">
    <location>
        <begin position="435"/>
        <end position="446"/>
    </location>
</feature>
<comment type="cofactor">
    <cofactor evidence="3">
        <name>FMN</name>
        <dbReference type="ChEBI" id="CHEBI:58210"/>
    </cofactor>
    <text evidence="3">Binds 1 FMN per subunit.</text>
</comment>
<dbReference type="EMBL" id="DSQF01000024">
    <property type="protein sequence ID" value="HGZ44109.1"/>
    <property type="molecule type" value="Genomic_DNA"/>
</dbReference>
<dbReference type="AlphaFoldDB" id="A0A832I3H0"/>
<dbReference type="Pfam" id="PF04127">
    <property type="entry name" value="DFP"/>
    <property type="match status" value="1"/>
</dbReference>
<comment type="similarity">
    <text evidence="3 4">In the N-terminal section; belongs to the HFCD (homo-oligomeric flavin containing Cys decarboxylase) superfamily.</text>
</comment>
<dbReference type="InterPro" id="IPR005252">
    <property type="entry name" value="CoaBC"/>
</dbReference>
<name>A0A832I3H0_UNCEI</name>
<evidence type="ECO:0000259" key="7">
    <source>
        <dbReference type="Pfam" id="PF04127"/>
    </source>
</evidence>
<dbReference type="Pfam" id="PF02441">
    <property type="entry name" value="Flavoprotein"/>
    <property type="match status" value="1"/>
</dbReference>
<protein>
    <recommendedName>
        <fullName evidence="3">Coenzyme A biosynthesis bifunctional protein CoaBC</fullName>
    </recommendedName>
    <alternativeName>
        <fullName evidence="3">DNA/pantothenate metabolism flavoprotein</fullName>
    </alternativeName>
    <alternativeName>
        <fullName evidence="3">Phosphopantothenoylcysteine synthetase/decarboxylase</fullName>
        <shortName evidence="3">PPCS-PPCDC</shortName>
    </alternativeName>
    <domain>
        <recommendedName>
            <fullName evidence="3">Phosphopantothenoylcysteine decarboxylase</fullName>
            <shortName evidence="3">PPC decarboxylase</shortName>
            <shortName evidence="3">PPC-DC</shortName>
            <ecNumber evidence="3">4.1.1.36</ecNumber>
        </recommendedName>
        <alternativeName>
            <fullName evidence="3">CoaC</fullName>
        </alternativeName>
    </domain>
    <domain>
        <recommendedName>
            <fullName evidence="3">Phosphopantothenate--cysteine ligase</fullName>
            <ecNumber evidence="3">6.3.2.5</ecNumber>
        </recommendedName>
        <alternativeName>
            <fullName evidence="3">CoaB</fullName>
        </alternativeName>
        <alternativeName>
            <fullName evidence="3">Phosphopantothenoylcysteine synthetase</fullName>
            <shortName evidence="3">PPC synthetase</shortName>
            <shortName evidence="3">PPC-S</shortName>
        </alternativeName>
    </domain>
</protein>
<comment type="pathway">
    <text evidence="3 4">Cofactor biosynthesis; coenzyme A biosynthesis; CoA from (R)-pantothenate: step 2/5.</text>
</comment>
<gene>
    <name evidence="3 8" type="primary">coaBC</name>
    <name evidence="8" type="ORF">ENR23_11955</name>
</gene>
<comment type="caution">
    <text evidence="3">Lacks conserved residue(s) required for the propagation of feature annotation.</text>
</comment>
<feature type="binding site" evidence="3">
    <location>
        <position position="350"/>
    </location>
    <ligand>
        <name>CTP</name>
        <dbReference type="ChEBI" id="CHEBI:37563"/>
    </ligand>
</feature>
<comment type="pathway">
    <text evidence="3 4">Cofactor biosynthesis; coenzyme A biosynthesis; CoA from (R)-pantothenate: step 3/5.</text>
</comment>
<dbReference type="EC" id="4.1.1.36" evidence="3"/>
<dbReference type="GO" id="GO:0010181">
    <property type="term" value="F:FMN binding"/>
    <property type="evidence" value="ECO:0007669"/>
    <property type="project" value="UniProtKB-UniRule"/>
</dbReference>
<feature type="region of interest" description="Disordered" evidence="5">
    <location>
        <begin position="426"/>
        <end position="457"/>
    </location>
</feature>
<keyword evidence="3 4" id="KW-0436">Ligase</keyword>
<comment type="caution">
    <text evidence="8">The sequence shown here is derived from an EMBL/GenBank/DDBJ whole genome shotgun (WGS) entry which is preliminary data.</text>
</comment>
<evidence type="ECO:0000256" key="5">
    <source>
        <dbReference type="SAM" id="MobiDB-lite"/>
    </source>
</evidence>
<evidence type="ECO:0000313" key="8">
    <source>
        <dbReference type="EMBL" id="HGZ44109.1"/>
    </source>
</evidence>
<keyword evidence="3" id="KW-0511">Multifunctional enzyme</keyword>
<evidence type="ECO:0000256" key="4">
    <source>
        <dbReference type="RuleBase" id="RU364078"/>
    </source>
</evidence>
<proteinExistence type="inferred from homology"/>
<dbReference type="GO" id="GO:0046872">
    <property type="term" value="F:metal ion binding"/>
    <property type="evidence" value="ECO:0007669"/>
    <property type="project" value="UniProtKB-KW"/>
</dbReference>
<dbReference type="Gene3D" id="3.40.50.1950">
    <property type="entry name" value="Flavin prenyltransferase-like"/>
    <property type="match status" value="1"/>
</dbReference>
<evidence type="ECO:0000256" key="1">
    <source>
        <dbReference type="ARBA" id="ARBA00022793"/>
    </source>
</evidence>
<accession>A0A832I3H0</accession>
<feature type="region of interest" description="Phosphopantothenate--cysteine ligase" evidence="3">
    <location>
        <begin position="203"/>
        <end position="457"/>
    </location>
</feature>
<evidence type="ECO:0000259" key="6">
    <source>
        <dbReference type="Pfam" id="PF02441"/>
    </source>
</evidence>
<dbReference type="InterPro" id="IPR036551">
    <property type="entry name" value="Flavin_trans-like"/>
</dbReference>
<comment type="function">
    <text evidence="4">Catalyzes two steps in the biosynthesis of coenzyme A. In the first step cysteine is conjugated to 4'-phosphopantothenate to form 4-phosphopantothenoylcysteine, in the latter compound is decarboxylated to form 4'-phosphopantotheine.</text>
</comment>
<comment type="catalytic activity">
    <reaction evidence="3 4">
        <text>(R)-4'-phosphopantothenate + L-cysteine + CTP = N-[(R)-4-phosphopantothenoyl]-L-cysteine + CMP + diphosphate + H(+)</text>
        <dbReference type="Rhea" id="RHEA:19397"/>
        <dbReference type="ChEBI" id="CHEBI:10986"/>
        <dbReference type="ChEBI" id="CHEBI:15378"/>
        <dbReference type="ChEBI" id="CHEBI:33019"/>
        <dbReference type="ChEBI" id="CHEBI:35235"/>
        <dbReference type="ChEBI" id="CHEBI:37563"/>
        <dbReference type="ChEBI" id="CHEBI:59458"/>
        <dbReference type="ChEBI" id="CHEBI:60377"/>
        <dbReference type="EC" id="6.3.2.5"/>
    </reaction>
</comment>
<comment type="similarity">
    <text evidence="3 4">In the C-terminal section; belongs to the PPC synthetase family.</text>
</comment>
<keyword evidence="2 3" id="KW-0456">Lyase</keyword>
<dbReference type="GO" id="GO:0004633">
    <property type="term" value="F:phosphopantothenoylcysteine decarboxylase activity"/>
    <property type="evidence" value="ECO:0007669"/>
    <property type="project" value="UniProtKB-UniRule"/>
</dbReference>
<sequence length="457" mass="47142">MDSGRTVVVGVTGGIAAYKACELVRGLRRRGHAVIVVMTSSAAEFVTPLTFQVLSGNPVVCGMWGNQRPAFQLPPAAAARVSGRVEHVDVAEAADALVIAPATANLMARLVHGEASDALTAIALATPAPKILCPAMDLEMWRSAATQDNLRVLRARGWRVVGPGSGPLASGLDGPGRLEDVETILAAVEEALVRRASLAGARVLVGAGRTEEPLDPVRVLTNRSSGRMGFALAEAARDRGASVTLVAGPASVDPPHGVEVVRVVTAAEMKVAMERAVDAADLVLMAAAVADYRPARASAEKIKRGAGALVLKLEPNEDILAALAARRRPGQVFVGFALETSRGVANARAKLRGKGLDLVALNAPRDGIGGDTNVVTLVEEASARRLPRASKREVAEAILDRAIALRAARGGARAAGEAGAAGAAASARAVAGAPRARRARVRRARAPKGNGAAKRPR</sequence>
<keyword evidence="3" id="KW-0460">Magnesium</keyword>
<feature type="domain" description="Flavoprotein" evidence="6">
    <location>
        <begin position="6"/>
        <end position="190"/>
    </location>
</feature>
<dbReference type="InterPro" id="IPR003382">
    <property type="entry name" value="Flavoprotein"/>
</dbReference>
<feature type="region of interest" description="Phosphopantothenoylcysteine decarboxylase" evidence="3">
    <location>
        <begin position="1"/>
        <end position="202"/>
    </location>
</feature>
<dbReference type="InterPro" id="IPR007085">
    <property type="entry name" value="DNA/pantothenate-metab_flavo_C"/>
</dbReference>
<comment type="function">
    <text evidence="3">Catalyzes two sequential steps in the biosynthesis of coenzyme A. In the first step cysteine is conjugated to 4'-phosphopantothenate to form 4-phosphopantothenoylcysteine. In the second step the latter compound is decarboxylated to form 4'-phosphopantotheine.</text>
</comment>
<organism evidence="8">
    <name type="scientific">Eiseniibacteriota bacterium</name>
    <dbReference type="NCBI Taxonomy" id="2212470"/>
    <lineage>
        <taxon>Bacteria</taxon>
        <taxon>Candidatus Eiseniibacteriota</taxon>
    </lineage>
</organism>
<feature type="binding site" evidence="3">
    <location>
        <position position="301"/>
    </location>
    <ligand>
        <name>CTP</name>
        <dbReference type="ChEBI" id="CHEBI:37563"/>
    </ligand>
</feature>
<dbReference type="Gene3D" id="3.40.50.10300">
    <property type="entry name" value="CoaB-like"/>
    <property type="match status" value="1"/>
</dbReference>
<dbReference type="PANTHER" id="PTHR14359">
    <property type="entry name" value="HOMO-OLIGOMERIC FLAVIN CONTAINING CYS DECARBOXYLASE FAMILY"/>
    <property type="match status" value="1"/>
</dbReference>
<feature type="binding site" evidence="3">
    <location>
        <position position="354"/>
    </location>
    <ligand>
        <name>CTP</name>
        <dbReference type="ChEBI" id="CHEBI:37563"/>
    </ligand>
</feature>
<dbReference type="HAMAP" id="MF_02225">
    <property type="entry name" value="CoaBC"/>
    <property type="match status" value="1"/>
</dbReference>
<feature type="binding site" evidence="3">
    <location>
        <position position="291"/>
    </location>
    <ligand>
        <name>CTP</name>
        <dbReference type="ChEBI" id="CHEBI:37563"/>
    </ligand>
</feature>
<dbReference type="PANTHER" id="PTHR14359:SF6">
    <property type="entry name" value="PHOSPHOPANTOTHENOYLCYSTEINE DECARBOXYLASE"/>
    <property type="match status" value="1"/>
</dbReference>
<dbReference type="SUPFAM" id="SSF102645">
    <property type="entry name" value="CoaB-like"/>
    <property type="match status" value="1"/>
</dbReference>
<dbReference type="GO" id="GO:0004632">
    <property type="term" value="F:phosphopantothenate--cysteine ligase activity"/>
    <property type="evidence" value="ECO:0007669"/>
    <property type="project" value="UniProtKB-UniRule"/>
</dbReference>
<feature type="domain" description="DNA/pantothenate metabolism flavoprotein C-terminal" evidence="7">
    <location>
        <begin position="198"/>
        <end position="403"/>
    </location>
</feature>
<dbReference type="GO" id="GO:0015941">
    <property type="term" value="P:pantothenate catabolic process"/>
    <property type="evidence" value="ECO:0007669"/>
    <property type="project" value="InterPro"/>
</dbReference>
<dbReference type="EC" id="6.3.2.5" evidence="3"/>
<keyword evidence="3 4" id="KW-0288">FMN</keyword>
<reference evidence="8" key="1">
    <citation type="journal article" date="2020" name="mSystems">
        <title>Genome- and Community-Level Interaction Insights into Carbon Utilization and Element Cycling Functions of Hydrothermarchaeota in Hydrothermal Sediment.</title>
        <authorList>
            <person name="Zhou Z."/>
            <person name="Liu Y."/>
            <person name="Xu W."/>
            <person name="Pan J."/>
            <person name="Luo Z.H."/>
            <person name="Li M."/>
        </authorList>
    </citation>
    <scope>NUCLEOTIDE SEQUENCE [LARGE SCALE GENOMIC DNA]</scope>
    <source>
        <strain evidence="8">SpSt-381</strain>
    </source>
</reference>